<sequence>MNPISSQIQASDTENSLHSIIPTCYAVSQDNNTFTVSSQSNLEQVTESSLNENNCHITQCSFNTSTLIQTNPFGNPQFQIQPVYSRTFIYRPPNDYYQYQVNCEKISNELVLQLLNNRKENVMQLKENEYAFFYQQRGSNQFYQISCEIIPPSIINYWLNRNIHCMEIEQDMVQE</sequence>
<feature type="non-terminal residue" evidence="1">
    <location>
        <position position="175"/>
    </location>
</feature>
<proteinExistence type="predicted"/>
<accession>A0A9N9HS00</accession>
<protein>
    <submittedName>
        <fullName evidence="1">16539_t:CDS:1</fullName>
    </submittedName>
</protein>
<evidence type="ECO:0000313" key="2">
    <source>
        <dbReference type="Proteomes" id="UP000789375"/>
    </source>
</evidence>
<organism evidence="1 2">
    <name type="scientific">Funneliformis mosseae</name>
    <name type="common">Endomycorrhizal fungus</name>
    <name type="synonym">Glomus mosseae</name>
    <dbReference type="NCBI Taxonomy" id="27381"/>
    <lineage>
        <taxon>Eukaryota</taxon>
        <taxon>Fungi</taxon>
        <taxon>Fungi incertae sedis</taxon>
        <taxon>Mucoromycota</taxon>
        <taxon>Glomeromycotina</taxon>
        <taxon>Glomeromycetes</taxon>
        <taxon>Glomerales</taxon>
        <taxon>Glomeraceae</taxon>
        <taxon>Funneliformis</taxon>
    </lineage>
</organism>
<gene>
    <name evidence="1" type="ORF">FMOSSE_LOCUS13886</name>
</gene>
<comment type="caution">
    <text evidence="1">The sequence shown here is derived from an EMBL/GenBank/DDBJ whole genome shotgun (WGS) entry which is preliminary data.</text>
</comment>
<reference evidence="1" key="1">
    <citation type="submission" date="2021-06" db="EMBL/GenBank/DDBJ databases">
        <authorList>
            <person name="Kallberg Y."/>
            <person name="Tangrot J."/>
            <person name="Rosling A."/>
        </authorList>
    </citation>
    <scope>NUCLEOTIDE SEQUENCE</scope>
    <source>
        <strain evidence="1">87-6 pot B 2015</strain>
    </source>
</reference>
<dbReference type="AlphaFoldDB" id="A0A9N9HS00"/>
<dbReference type="EMBL" id="CAJVPP010009145">
    <property type="protein sequence ID" value="CAG8702482.1"/>
    <property type="molecule type" value="Genomic_DNA"/>
</dbReference>
<name>A0A9N9HS00_FUNMO</name>
<evidence type="ECO:0000313" key="1">
    <source>
        <dbReference type="EMBL" id="CAG8702482.1"/>
    </source>
</evidence>
<dbReference type="Proteomes" id="UP000789375">
    <property type="component" value="Unassembled WGS sequence"/>
</dbReference>
<keyword evidence="2" id="KW-1185">Reference proteome</keyword>